<feature type="compositionally biased region" description="Low complexity" evidence="1">
    <location>
        <begin position="152"/>
        <end position="162"/>
    </location>
</feature>
<feature type="compositionally biased region" description="Basic and acidic residues" evidence="1">
    <location>
        <begin position="1"/>
        <end position="11"/>
    </location>
</feature>
<evidence type="ECO:0000313" key="2">
    <source>
        <dbReference type="EnsemblPlants" id="EMT22324"/>
    </source>
</evidence>
<sequence length="201" mass="21398">MAEAVRDDHRGAVGVAVDDGTGLRPSTNGDSTWEIEELEPDDRTAGPPPPPPPGAAATSDADDVYVAVNVDVYLIESDQIADAVAELIPVLNIKQLVLGVAKSNLRKLKKGNTIAGQIQKNAALYCEVKIVCDDKEVTAATTADPTPPFSPSPVNNNNRSRTPTPPSSTPNRDSTEAVDGKNDSKTKERRKIPKFLRCLSS</sequence>
<reference evidence="2" key="1">
    <citation type="submission" date="2015-06" db="UniProtKB">
        <authorList>
            <consortium name="EnsemblPlants"/>
        </authorList>
    </citation>
    <scope>IDENTIFICATION</scope>
</reference>
<dbReference type="AlphaFoldDB" id="M8BK43"/>
<dbReference type="PANTHER" id="PTHR47382:SF3">
    <property type="entry name" value="ADENINE NUCLEOTIDE ALPHA HYDROLASES-LIKE SUPERFAMILY PROTEIN"/>
    <property type="match status" value="1"/>
</dbReference>
<proteinExistence type="predicted"/>
<dbReference type="EnsemblPlants" id="EMT22324">
    <property type="protein sequence ID" value="EMT22324"/>
    <property type="gene ID" value="F775_12397"/>
</dbReference>
<dbReference type="PANTHER" id="PTHR47382">
    <property type="entry name" value="U-BOX DOMAIN-CONTAINING PROTEIN 52-LIKE"/>
    <property type="match status" value="1"/>
</dbReference>
<organism evidence="2">
    <name type="scientific">Aegilops tauschii</name>
    <name type="common">Tausch's goatgrass</name>
    <name type="synonym">Aegilops squarrosa</name>
    <dbReference type="NCBI Taxonomy" id="37682"/>
    <lineage>
        <taxon>Eukaryota</taxon>
        <taxon>Viridiplantae</taxon>
        <taxon>Streptophyta</taxon>
        <taxon>Embryophyta</taxon>
        <taxon>Tracheophyta</taxon>
        <taxon>Spermatophyta</taxon>
        <taxon>Magnoliopsida</taxon>
        <taxon>Liliopsida</taxon>
        <taxon>Poales</taxon>
        <taxon>Poaceae</taxon>
        <taxon>BOP clade</taxon>
        <taxon>Pooideae</taxon>
        <taxon>Triticodae</taxon>
        <taxon>Triticeae</taxon>
        <taxon>Triticinae</taxon>
        <taxon>Aegilops</taxon>
    </lineage>
</organism>
<accession>M8BK43</accession>
<protein>
    <submittedName>
        <fullName evidence="2">Uncharacterized protein</fullName>
    </submittedName>
</protein>
<evidence type="ECO:0000256" key="1">
    <source>
        <dbReference type="SAM" id="MobiDB-lite"/>
    </source>
</evidence>
<feature type="region of interest" description="Disordered" evidence="1">
    <location>
        <begin position="140"/>
        <end position="193"/>
    </location>
</feature>
<name>M8BK43_AEGTA</name>
<feature type="region of interest" description="Disordered" evidence="1">
    <location>
        <begin position="1"/>
        <end position="60"/>
    </location>
</feature>
<feature type="compositionally biased region" description="Basic and acidic residues" evidence="1">
    <location>
        <begin position="173"/>
        <end position="186"/>
    </location>
</feature>